<proteinExistence type="inferred from homology"/>
<evidence type="ECO:0000256" key="1">
    <source>
        <dbReference type="ARBA" id="ARBA00006484"/>
    </source>
</evidence>
<reference evidence="3" key="1">
    <citation type="journal article" date="2023" name="Mol. Phylogenet. Evol.">
        <title>Genome-scale phylogeny and comparative genomics of the fungal order Sordariales.</title>
        <authorList>
            <person name="Hensen N."/>
            <person name="Bonometti L."/>
            <person name="Westerberg I."/>
            <person name="Brannstrom I.O."/>
            <person name="Guillou S."/>
            <person name="Cros-Aarteil S."/>
            <person name="Calhoun S."/>
            <person name="Haridas S."/>
            <person name="Kuo A."/>
            <person name="Mondo S."/>
            <person name="Pangilinan J."/>
            <person name="Riley R."/>
            <person name="LaButti K."/>
            <person name="Andreopoulos B."/>
            <person name="Lipzen A."/>
            <person name="Chen C."/>
            <person name="Yan M."/>
            <person name="Daum C."/>
            <person name="Ng V."/>
            <person name="Clum A."/>
            <person name="Steindorff A."/>
            <person name="Ohm R.A."/>
            <person name="Martin F."/>
            <person name="Silar P."/>
            <person name="Natvig D.O."/>
            <person name="Lalanne C."/>
            <person name="Gautier V."/>
            <person name="Ament-Velasquez S.L."/>
            <person name="Kruys A."/>
            <person name="Hutchinson M.I."/>
            <person name="Powell A.J."/>
            <person name="Barry K."/>
            <person name="Miller A.N."/>
            <person name="Grigoriev I.V."/>
            <person name="Debuchy R."/>
            <person name="Gladieux P."/>
            <person name="Hiltunen Thoren M."/>
            <person name="Johannesson H."/>
        </authorList>
    </citation>
    <scope>NUCLEOTIDE SEQUENCE</scope>
    <source>
        <strain evidence="3">CBS 118394</strain>
    </source>
</reference>
<dbReference type="Gene3D" id="3.40.50.720">
    <property type="entry name" value="NAD(P)-binding Rossmann-like Domain"/>
    <property type="match status" value="1"/>
</dbReference>
<accession>A0AAE0IEC0</accession>
<comment type="similarity">
    <text evidence="1">Belongs to the short-chain dehydrogenases/reductases (SDR) family.</text>
</comment>
<dbReference type="InterPro" id="IPR002347">
    <property type="entry name" value="SDR_fam"/>
</dbReference>
<sequence length="311" mass="34182">MSSRKNTITLQIPEVKTLHKTPYPAISTLRPELSQAGRTILIAGGSTGIGFAIARAFVKAKAARIILLGRRKAVVEESAARLGVEARASESDTVVIPLVCDVADLEDTVKLWEDTFKNHLGGIVVDVLVLNAATGGEAKPILEGGLSTTWKAYELNVRTLLDFSQRFYKQDGENNQKKYLINVSTAAIHNFETDANAIPAYGLTKNAGTLLMQQIAKDTSPDDMQITSFHPGGIMTEQVRSLRIPEDLYDWDNEDLPGHFAVWLASPEARFAHGRMLAAHWDVDELKGGEVEKRIESQWNYLKIGVIGLES</sequence>
<evidence type="ECO:0000256" key="2">
    <source>
        <dbReference type="ARBA" id="ARBA00023002"/>
    </source>
</evidence>
<organism evidence="3 4">
    <name type="scientific">Apodospora peruviana</name>
    <dbReference type="NCBI Taxonomy" id="516989"/>
    <lineage>
        <taxon>Eukaryota</taxon>
        <taxon>Fungi</taxon>
        <taxon>Dikarya</taxon>
        <taxon>Ascomycota</taxon>
        <taxon>Pezizomycotina</taxon>
        <taxon>Sordariomycetes</taxon>
        <taxon>Sordariomycetidae</taxon>
        <taxon>Sordariales</taxon>
        <taxon>Lasiosphaeriaceae</taxon>
        <taxon>Apodospora</taxon>
    </lineage>
</organism>
<keyword evidence="4" id="KW-1185">Reference proteome</keyword>
<dbReference type="Proteomes" id="UP001283341">
    <property type="component" value="Unassembled WGS sequence"/>
</dbReference>
<comment type="caution">
    <text evidence="3">The sequence shown here is derived from an EMBL/GenBank/DDBJ whole genome shotgun (WGS) entry which is preliminary data.</text>
</comment>
<dbReference type="PRINTS" id="PR00081">
    <property type="entry name" value="GDHRDH"/>
</dbReference>
<gene>
    <name evidence="3" type="ORF">B0H66DRAFT_212880</name>
</gene>
<dbReference type="PANTHER" id="PTHR43115">
    <property type="entry name" value="DEHYDROGENASE/REDUCTASE SDR FAMILY MEMBER 11"/>
    <property type="match status" value="1"/>
</dbReference>
<dbReference type="EMBL" id="JAUEDM010000003">
    <property type="protein sequence ID" value="KAK3322701.1"/>
    <property type="molecule type" value="Genomic_DNA"/>
</dbReference>
<dbReference type="GO" id="GO:0016491">
    <property type="term" value="F:oxidoreductase activity"/>
    <property type="evidence" value="ECO:0007669"/>
    <property type="project" value="UniProtKB-KW"/>
</dbReference>
<name>A0AAE0IEC0_9PEZI</name>
<keyword evidence="2" id="KW-0560">Oxidoreductase</keyword>
<dbReference type="SUPFAM" id="SSF51735">
    <property type="entry name" value="NAD(P)-binding Rossmann-fold domains"/>
    <property type="match status" value="1"/>
</dbReference>
<dbReference type="PANTHER" id="PTHR43115:SF4">
    <property type="entry name" value="DEHYDROGENASE_REDUCTASE SDR FAMILY MEMBER 11"/>
    <property type="match status" value="1"/>
</dbReference>
<protein>
    <submittedName>
        <fullName evidence="3">Uncharacterized protein</fullName>
    </submittedName>
</protein>
<dbReference type="CDD" id="cd05233">
    <property type="entry name" value="SDR_c"/>
    <property type="match status" value="1"/>
</dbReference>
<dbReference type="AlphaFoldDB" id="A0AAE0IEC0"/>
<evidence type="ECO:0000313" key="4">
    <source>
        <dbReference type="Proteomes" id="UP001283341"/>
    </source>
</evidence>
<dbReference type="InterPro" id="IPR036291">
    <property type="entry name" value="NAD(P)-bd_dom_sf"/>
</dbReference>
<reference evidence="3" key="2">
    <citation type="submission" date="2023-06" db="EMBL/GenBank/DDBJ databases">
        <authorList>
            <consortium name="Lawrence Berkeley National Laboratory"/>
            <person name="Haridas S."/>
            <person name="Hensen N."/>
            <person name="Bonometti L."/>
            <person name="Westerberg I."/>
            <person name="Brannstrom I.O."/>
            <person name="Guillou S."/>
            <person name="Cros-Aarteil S."/>
            <person name="Calhoun S."/>
            <person name="Kuo A."/>
            <person name="Mondo S."/>
            <person name="Pangilinan J."/>
            <person name="Riley R."/>
            <person name="Labutti K."/>
            <person name="Andreopoulos B."/>
            <person name="Lipzen A."/>
            <person name="Chen C."/>
            <person name="Yanf M."/>
            <person name="Daum C."/>
            <person name="Ng V."/>
            <person name="Clum A."/>
            <person name="Steindorff A."/>
            <person name="Ohm R."/>
            <person name="Martin F."/>
            <person name="Silar P."/>
            <person name="Natvig D."/>
            <person name="Lalanne C."/>
            <person name="Gautier V."/>
            <person name="Ament-Velasquez S.L."/>
            <person name="Kruys A."/>
            <person name="Hutchinson M.I."/>
            <person name="Powell A.J."/>
            <person name="Barry K."/>
            <person name="Miller A.N."/>
            <person name="Grigoriev I.V."/>
            <person name="Debuchy R."/>
            <person name="Gladieux P."/>
            <person name="Thoren M.H."/>
            <person name="Johannesson H."/>
        </authorList>
    </citation>
    <scope>NUCLEOTIDE SEQUENCE</scope>
    <source>
        <strain evidence="3">CBS 118394</strain>
    </source>
</reference>
<dbReference type="Pfam" id="PF00106">
    <property type="entry name" value="adh_short"/>
    <property type="match status" value="1"/>
</dbReference>
<evidence type="ECO:0000313" key="3">
    <source>
        <dbReference type="EMBL" id="KAK3322701.1"/>
    </source>
</evidence>